<evidence type="ECO:0000313" key="3">
    <source>
        <dbReference type="Proteomes" id="UP000642748"/>
    </source>
</evidence>
<dbReference type="PROSITE" id="PS51186">
    <property type="entry name" value="GNAT"/>
    <property type="match status" value="1"/>
</dbReference>
<dbReference type="EMBL" id="BONZ01000034">
    <property type="protein sequence ID" value="GIH15530.1"/>
    <property type="molecule type" value="Genomic_DNA"/>
</dbReference>
<dbReference type="InterPro" id="IPR051908">
    <property type="entry name" value="Ribosomal_N-acetyltransferase"/>
</dbReference>
<dbReference type="GO" id="GO:0005737">
    <property type="term" value="C:cytoplasm"/>
    <property type="evidence" value="ECO:0007669"/>
    <property type="project" value="TreeGrafter"/>
</dbReference>
<dbReference type="SUPFAM" id="SSF55729">
    <property type="entry name" value="Acyl-CoA N-acyltransferases (Nat)"/>
    <property type="match status" value="1"/>
</dbReference>
<dbReference type="PANTHER" id="PTHR43441:SF10">
    <property type="entry name" value="ACETYLTRANSFERASE"/>
    <property type="match status" value="1"/>
</dbReference>
<organism evidence="2 3">
    <name type="scientific">Rugosimonospora africana</name>
    <dbReference type="NCBI Taxonomy" id="556532"/>
    <lineage>
        <taxon>Bacteria</taxon>
        <taxon>Bacillati</taxon>
        <taxon>Actinomycetota</taxon>
        <taxon>Actinomycetes</taxon>
        <taxon>Micromonosporales</taxon>
        <taxon>Micromonosporaceae</taxon>
        <taxon>Rugosimonospora</taxon>
    </lineage>
</organism>
<dbReference type="Gene3D" id="3.40.630.30">
    <property type="match status" value="1"/>
</dbReference>
<evidence type="ECO:0000313" key="2">
    <source>
        <dbReference type="EMBL" id="GIH15530.1"/>
    </source>
</evidence>
<sequence>MFPVMDIALDDLRLRTLDVRDAGLVVEATRGEPARALWDAHPVGPYSWEDARAALRAWNGGSSGQVSYGVLKDSRLVAAVGLMSSGADVAELAYWVRPEQRHRGIGLRSVRAVTRWAQTDAGLRRVWLEIDPDNEASLRLARRAGYRFDERLPRHCRSWIDEAPERDVWHDCLIWVAVGAD</sequence>
<dbReference type="GO" id="GO:1990189">
    <property type="term" value="F:protein N-terminal-serine acetyltransferase activity"/>
    <property type="evidence" value="ECO:0007669"/>
    <property type="project" value="TreeGrafter"/>
</dbReference>
<dbReference type="CDD" id="cd04301">
    <property type="entry name" value="NAT_SF"/>
    <property type="match status" value="1"/>
</dbReference>
<reference evidence="2" key="1">
    <citation type="submission" date="2021-01" db="EMBL/GenBank/DDBJ databases">
        <title>Whole genome shotgun sequence of Rugosimonospora africana NBRC 104875.</title>
        <authorList>
            <person name="Komaki H."/>
            <person name="Tamura T."/>
        </authorList>
    </citation>
    <scope>NUCLEOTIDE SEQUENCE</scope>
    <source>
        <strain evidence="2">NBRC 104875</strain>
    </source>
</reference>
<name>A0A8J3QTJ5_9ACTN</name>
<evidence type="ECO:0000259" key="1">
    <source>
        <dbReference type="PROSITE" id="PS51186"/>
    </source>
</evidence>
<comment type="caution">
    <text evidence="2">The sequence shown here is derived from an EMBL/GenBank/DDBJ whole genome shotgun (WGS) entry which is preliminary data.</text>
</comment>
<dbReference type="AlphaFoldDB" id="A0A8J3QTJ5"/>
<dbReference type="PANTHER" id="PTHR43441">
    <property type="entry name" value="RIBOSOMAL-PROTEIN-SERINE ACETYLTRANSFERASE"/>
    <property type="match status" value="1"/>
</dbReference>
<feature type="domain" description="N-acetyltransferase" evidence="1">
    <location>
        <begin position="12"/>
        <end position="167"/>
    </location>
</feature>
<protein>
    <submittedName>
        <fullName evidence="2">Acetyltransferase</fullName>
    </submittedName>
</protein>
<dbReference type="Pfam" id="PF13302">
    <property type="entry name" value="Acetyltransf_3"/>
    <property type="match status" value="1"/>
</dbReference>
<proteinExistence type="predicted"/>
<dbReference type="GO" id="GO:0008999">
    <property type="term" value="F:protein-N-terminal-alanine acetyltransferase activity"/>
    <property type="evidence" value="ECO:0007669"/>
    <property type="project" value="TreeGrafter"/>
</dbReference>
<gene>
    <name evidence="2" type="ORF">Raf01_37020</name>
</gene>
<keyword evidence="3" id="KW-1185">Reference proteome</keyword>
<dbReference type="RefSeq" id="WP_203919142.1">
    <property type="nucleotide sequence ID" value="NZ_BONZ01000034.1"/>
</dbReference>
<dbReference type="InterPro" id="IPR016181">
    <property type="entry name" value="Acyl_CoA_acyltransferase"/>
</dbReference>
<dbReference type="InterPro" id="IPR000182">
    <property type="entry name" value="GNAT_dom"/>
</dbReference>
<dbReference type="Proteomes" id="UP000642748">
    <property type="component" value="Unassembled WGS sequence"/>
</dbReference>
<accession>A0A8J3QTJ5</accession>